<proteinExistence type="predicted"/>
<evidence type="ECO:0000313" key="3">
    <source>
        <dbReference type="Proteomes" id="UP000479190"/>
    </source>
</evidence>
<dbReference type="Proteomes" id="UP000479190">
    <property type="component" value="Unassembled WGS sequence"/>
</dbReference>
<reference evidence="2 3" key="1">
    <citation type="submission" date="2020-02" db="EMBL/GenBank/DDBJ databases">
        <authorList>
            <person name="Ferguson B K."/>
        </authorList>
    </citation>
    <scope>NUCLEOTIDE SEQUENCE [LARGE SCALE GENOMIC DNA]</scope>
</reference>
<name>A0A6H5JAN2_9HYME</name>
<keyword evidence="3" id="KW-1185">Reference proteome</keyword>
<evidence type="ECO:0000256" key="1">
    <source>
        <dbReference type="SAM" id="MobiDB-lite"/>
    </source>
</evidence>
<feature type="region of interest" description="Disordered" evidence="1">
    <location>
        <begin position="28"/>
        <end position="53"/>
    </location>
</feature>
<feature type="compositionally biased region" description="Low complexity" evidence="1">
    <location>
        <begin position="31"/>
        <end position="40"/>
    </location>
</feature>
<sequence length="314" mass="35283">FLTISDLFSKFQFISKYSYPSSPVKLIRTESSSSGSSKRPLPSPPDSSAEHPHKTICRSRNMLPPMSTLEAMMQRMLEEQMEARAEIRDIGRRVDELSSSLNARMDAIVKVQAESRAKIDDNTREINRLKVKIGNMEENAMHYADMCEIRFSGLPDLPDVRDIDSVATVLKVLECDERILSVRRWMPSRASNTPSTSTNATLVARFSSPVARDAIMSCTHKLAMMTGGSIFGTEDQGKVFAFPMLTPPLYKLWCSALSRSRELNYARPLIRGYSLFMRAAPASPLVQINNIDDLANLKPVEPRKTVARTHSHQE</sequence>
<dbReference type="EMBL" id="CADCXV010001559">
    <property type="protein sequence ID" value="CAB0045256.1"/>
    <property type="molecule type" value="Genomic_DNA"/>
</dbReference>
<evidence type="ECO:0000313" key="2">
    <source>
        <dbReference type="EMBL" id="CAB0045256.1"/>
    </source>
</evidence>
<feature type="non-terminal residue" evidence="2">
    <location>
        <position position="1"/>
    </location>
</feature>
<organism evidence="2 3">
    <name type="scientific">Trichogramma brassicae</name>
    <dbReference type="NCBI Taxonomy" id="86971"/>
    <lineage>
        <taxon>Eukaryota</taxon>
        <taxon>Metazoa</taxon>
        <taxon>Ecdysozoa</taxon>
        <taxon>Arthropoda</taxon>
        <taxon>Hexapoda</taxon>
        <taxon>Insecta</taxon>
        <taxon>Pterygota</taxon>
        <taxon>Neoptera</taxon>
        <taxon>Endopterygota</taxon>
        <taxon>Hymenoptera</taxon>
        <taxon>Apocrita</taxon>
        <taxon>Proctotrupomorpha</taxon>
        <taxon>Chalcidoidea</taxon>
        <taxon>Trichogrammatidae</taxon>
        <taxon>Trichogramma</taxon>
    </lineage>
</organism>
<accession>A0A6H5JAN2</accession>
<gene>
    <name evidence="2" type="ORF">TBRA_LOCUS16787</name>
</gene>
<protein>
    <submittedName>
        <fullName evidence="2">Uncharacterized protein</fullName>
    </submittedName>
</protein>
<dbReference type="AlphaFoldDB" id="A0A6H5JAN2"/>